<organism evidence="2 3">
    <name type="scientific">Eufriesea mexicana</name>
    <dbReference type="NCBI Taxonomy" id="516756"/>
    <lineage>
        <taxon>Eukaryota</taxon>
        <taxon>Metazoa</taxon>
        <taxon>Ecdysozoa</taxon>
        <taxon>Arthropoda</taxon>
        <taxon>Hexapoda</taxon>
        <taxon>Insecta</taxon>
        <taxon>Pterygota</taxon>
        <taxon>Neoptera</taxon>
        <taxon>Endopterygota</taxon>
        <taxon>Hymenoptera</taxon>
        <taxon>Apocrita</taxon>
        <taxon>Aculeata</taxon>
        <taxon>Apoidea</taxon>
        <taxon>Anthophila</taxon>
        <taxon>Apidae</taxon>
        <taxon>Eufriesea</taxon>
    </lineage>
</organism>
<evidence type="ECO:0000313" key="3">
    <source>
        <dbReference type="Proteomes" id="UP000250275"/>
    </source>
</evidence>
<gene>
    <name evidence="2" type="ORF">WN48_10908</name>
</gene>
<feature type="chain" id="PRO_5016449331" evidence="1">
    <location>
        <begin position="22"/>
        <end position="104"/>
    </location>
</feature>
<name>A0A310SDJ8_9HYME</name>
<keyword evidence="1" id="KW-0732">Signal</keyword>
<reference evidence="2 3" key="1">
    <citation type="submission" date="2015-07" db="EMBL/GenBank/DDBJ databases">
        <title>The genome of Eufriesea mexicana.</title>
        <authorList>
            <person name="Pan H."/>
            <person name="Kapheim K."/>
        </authorList>
    </citation>
    <scope>NUCLEOTIDE SEQUENCE [LARGE SCALE GENOMIC DNA]</scope>
    <source>
        <strain evidence="2">0111107269</strain>
        <tissue evidence="2">Whole body</tissue>
    </source>
</reference>
<accession>A0A310SDJ8</accession>
<evidence type="ECO:0000313" key="2">
    <source>
        <dbReference type="EMBL" id="OAD58409.1"/>
    </source>
</evidence>
<proteinExistence type="predicted"/>
<protein>
    <submittedName>
        <fullName evidence="2">Uncharacterized protein</fullName>
    </submittedName>
</protein>
<dbReference type="OrthoDB" id="409543at2759"/>
<dbReference type="Proteomes" id="UP000250275">
    <property type="component" value="Unassembled WGS sequence"/>
</dbReference>
<feature type="signal peptide" evidence="1">
    <location>
        <begin position="1"/>
        <end position="21"/>
    </location>
</feature>
<sequence length="104" mass="12004">MKKRLLLYFLCALTLFILMISIDNDFIYHTCQYANICEMDDITCYEETSASNGLPDFDPELVPEGLEKTLSKYPKQRNRAASKWVRQDPSSAPALLFYVEKIQA</sequence>
<keyword evidence="3" id="KW-1185">Reference proteome</keyword>
<evidence type="ECO:0000256" key="1">
    <source>
        <dbReference type="SAM" id="SignalP"/>
    </source>
</evidence>
<dbReference type="AlphaFoldDB" id="A0A310SDJ8"/>
<dbReference type="EMBL" id="KQ761005">
    <property type="protein sequence ID" value="OAD58409.1"/>
    <property type="molecule type" value="Genomic_DNA"/>
</dbReference>